<feature type="domain" description="WWE" evidence="13">
    <location>
        <begin position="332"/>
        <end position="419"/>
    </location>
</feature>
<dbReference type="AlphaFoldDB" id="A0A9W2Y0X3"/>
<comment type="similarity">
    <text evidence="10">Belongs to the ARTD/PARP family.</text>
</comment>
<reference evidence="15" key="1">
    <citation type="submission" date="2025-08" db="UniProtKB">
        <authorList>
            <consortium name="RefSeq"/>
        </authorList>
    </citation>
    <scope>IDENTIFICATION</scope>
</reference>
<dbReference type="KEGG" id="bspl:114862401"/>
<dbReference type="GO" id="GO:1990404">
    <property type="term" value="F:NAD+-protein mono-ADP-ribosyltransferase activity"/>
    <property type="evidence" value="ECO:0007669"/>
    <property type="project" value="TreeGrafter"/>
</dbReference>
<evidence type="ECO:0000256" key="7">
    <source>
        <dbReference type="ARBA" id="ARBA00022771"/>
    </source>
</evidence>
<dbReference type="Pfam" id="PF24356">
    <property type="entry name" value="WHD_PARP12"/>
    <property type="match status" value="1"/>
</dbReference>
<dbReference type="InterPro" id="IPR051712">
    <property type="entry name" value="ARTD-AVP"/>
</dbReference>
<evidence type="ECO:0000256" key="3">
    <source>
        <dbReference type="ARBA" id="ARBA00022490"/>
    </source>
</evidence>
<dbReference type="PROSITE" id="PS50103">
    <property type="entry name" value="ZF_C3H1"/>
    <property type="match status" value="3"/>
</dbReference>
<evidence type="ECO:0000256" key="9">
    <source>
        <dbReference type="ARBA" id="ARBA00023242"/>
    </source>
</evidence>
<feature type="zinc finger region" description="C3H1-type" evidence="11">
    <location>
        <begin position="176"/>
        <end position="198"/>
    </location>
</feature>
<dbReference type="GO" id="GO:0005737">
    <property type="term" value="C:cytoplasm"/>
    <property type="evidence" value="ECO:0007669"/>
    <property type="project" value="UniProtKB-SubCell"/>
</dbReference>
<dbReference type="InterPro" id="IPR000571">
    <property type="entry name" value="Znf_CCCH"/>
</dbReference>
<dbReference type="PANTHER" id="PTHR45740">
    <property type="entry name" value="POLY [ADP-RIBOSE] POLYMERASE"/>
    <property type="match status" value="1"/>
</dbReference>
<proteinExistence type="inferred from homology"/>
<dbReference type="OrthoDB" id="6133115at2759"/>
<dbReference type="Pfam" id="PF02825">
    <property type="entry name" value="WWE"/>
    <property type="match status" value="1"/>
</dbReference>
<keyword evidence="9" id="KW-0539">Nucleus</keyword>
<sequence length="445" mass="51695">MSVYNREILIATRILCSSGGAMQLQQLQWELLQRCSASHEDILYVIRRCPRFLLVPGPEGDDTVVAKTSLRLCRNYGLGKRCGGCEQLHLCRFFIYGNCRFGKGRKPCKFSHNIQSEQNSRLLRECTLHELSEDDLFLLLLQNDPSLLPKVCAHYNKGSPPHGCCTFQDSCTKVHLCQHLIQGDCVFGSKCKRQHAIDEPRRLQLEEKGLSRDVIRKLPSIYRNIHHIDAASDDSTPTEVQPCAATTDNNICLHFIRNNCRFHNECRQVHFHLPYKWEVFDAGTWTDLQHMEDMERDFCDPSKTQSCGARPVDFLTMTRGSQGVRRLSTVSSVTKPPHYLLTTEWRWFYKGDQENWVEYGDMDEKQRTTSQTSRTLEERYLSDRTAEVKVLKGHREYVISFKDMYQRNLKHKTKRKVRRRPRFVSVAEVKLVSVEKPETHVVLVN</sequence>
<comment type="subcellular location">
    <subcellularLocation>
        <location evidence="2">Cytoplasm</location>
    </subcellularLocation>
    <subcellularLocation>
        <location evidence="1">Nucleus</location>
    </subcellularLocation>
</comment>
<name>A0A9W2Y0X3_BETSP</name>
<evidence type="ECO:0000256" key="6">
    <source>
        <dbReference type="ARBA" id="ARBA00022737"/>
    </source>
</evidence>
<evidence type="ECO:0000313" key="14">
    <source>
        <dbReference type="Proteomes" id="UP000515150"/>
    </source>
</evidence>
<evidence type="ECO:0000259" key="13">
    <source>
        <dbReference type="PROSITE" id="PS50918"/>
    </source>
</evidence>
<dbReference type="GO" id="GO:0008270">
    <property type="term" value="F:zinc ion binding"/>
    <property type="evidence" value="ECO:0007669"/>
    <property type="project" value="UniProtKB-KW"/>
</dbReference>
<dbReference type="Pfam" id="PF25261">
    <property type="entry name" value="zf-CCCH_PARP12"/>
    <property type="match status" value="1"/>
</dbReference>
<feature type="zinc finger region" description="C3H1-type" evidence="11">
    <location>
        <begin position="246"/>
        <end position="273"/>
    </location>
</feature>
<organism evidence="14 15">
    <name type="scientific">Betta splendens</name>
    <name type="common">Siamese fighting fish</name>
    <dbReference type="NCBI Taxonomy" id="158456"/>
    <lineage>
        <taxon>Eukaryota</taxon>
        <taxon>Metazoa</taxon>
        <taxon>Chordata</taxon>
        <taxon>Craniata</taxon>
        <taxon>Vertebrata</taxon>
        <taxon>Euteleostomi</taxon>
        <taxon>Actinopterygii</taxon>
        <taxon>Neopterygii</taxon>
        <taxon>Teleostei</taxon>
        <taxon>Neoteleostei</taxon>
        <taxon>Acanthomorphata</taxon>
        <taxon>Anabantaria</taxon>
        <taxon>Anabantiformes</taxon>
        <taxon>Anabantoidei</taxon>
        <taxon>Osphronemidae</taxon>
        <taxon>Betta</taxon>
    </lineage>
</organism>
<dbReference type="InterPro" id="IPR056226">
    <property type="entry name" value="WH_PARP12"/>
</dbReference>
<evidence type="ECO:0000259" key="12">
    <source>
        <dbReference type="PROSITE" id="PS50103"/>
    </source>
</evidence>
<dbReference type="InterPro" id="IPR057602">
    <property type="entry name" value="Zfn-CCCH_PARP12"/>
</dbReference>
<keyword evidence="5 11" id="KW-0479">Metal-binding</keyword>
<feature type="domain" description="C3H1-type" evidence="12">
    <location>
        <begin position="246"/>
        <end position="273"/>
    </location>
</feature>
<feature type="domain" description="C3H1-type" evidence="12">
    <location>
        <begin position="176"/>
        <end position="198"/>
    </location>
</feature>
<evidence type="ECO:0000256" key="4">
    <source>
        <dbReference type="ARBA" id="ARBA00022553"/>
    </source>
</evidence>
<dbReference type="InterPro" id="IPR037197">
    <property type="entry name" value="WWE_dom_sf"/>
</dbReference>
<dbReference type="GO" id="GO:0003950">
    <property type="term" value="F:NAD+ poly-ADP-ribosyltransferase activity"/>
    <property type="evidence" value="ECO:0007669"/>
    <property type="project" value="TreeGrafter"/>
</dbReference>
<evidence type="ECO:0000256" key="10">
    <source>
        <dbReference type="ARBA" id="ARBA00024347"/>
    </source>
</evidence>
<keyword evidence="8 11" id="KW-0862">Zinc</keyword>
<dbReference type="Gene3D" id="3.30.720.50">
    <property type="match status" value="1"/>
</dbReference>
<dbReference type="PANTHER" id="PTHR45740:SF13">
    <property type="entry name" value="POLY (ADP-RIBOSE) POLYMERASE FAMILY, MEMBER 12B"/>
    <property type="match status" value="1"/>
</dbReference>
<dbReference type="Proteomes" id="UP000515150">
    <property type="component" value="Chromosome 9"/>
</dbReference>
<dbReference type="SMART" id="SM00356">
    <property type="entry name" value="ZnF_C3H1"/>
    <property type="match status" value="3"/>
</dbReference>
<dbReference type="InterPro" id="IPR004170">
    <property type="entry name" value="WWE_dom"/>
</dbReference>
<dbReference type="Gene3D" id="3.30.1370.210">
    <property type="match status" value="1"/>
</dbReference>
<dbReference type="GO" id="GO:0005634">
    <property type="term" value="C:nucleus"/>
    <property type="evidence" value="ECO:0007669"/>
    <property type="project" value="UniProtKB-SubCell"/>
</dbReference>
<dbReference type="Pfam" id="PF23466">
    <property type="entry name" value="WWE_4"/>
    <property type="match status" value="1"/>
</dbReference>
<dbReference type="SUPFAM" id="SSF117839">
    <property type="entry name" value="WWE domain"/>
    <property type="match status" value="1"/>
</dbReference>
<protein>
    <submittedName>
        <fullName evidence="15">Protein mono-ADP-ribosyltransferase PARP12b</fullName>
    </submittedName>
</protein>
<evidence type="ECO:0000313" key="15">
    <source>
        <dbReference type="RefSeq" id="XP_055367846.1"/>
    </source>
</evidence>
<gene>
    <name evidence="15" type="primary">parp12b</name>
</gene>
<accession>A0A9W2Y0X3</accession>
<keyword evidence="14" id="KW-1185">Reference proteome</keyword>
<dbReference type="CTD" id="553633"/>
<evidence type="ECO:0000256" key="11">
    <source>
        <dbReference type="PROSITE-ProRule" id="PRU00723"/>
    </source>
</evidence>
<keyword evidence="3" id="KW-0963">Cytoplasm</keyword>
<feature type="zinc finger region" description="C3H1-type" evidence="11">
    <location>
        <begin position="90"/>
        <end position="115"/>
    </location>
</feature>
<feature type="domain" description="C3H1-type" evidence="12">
    <location>
        <begin position="90"/>
        <end position="115"/>
    </location>
</feature>
<evidence type="ECO:0000256" key="1">
    <source>
        <dbReference type="ARBA" id="ARBA00004123"/>
    </source>
</evidence>
<evidence type="ECO:0000256" key="2">
    <source>
        <dbReference type="ARBA" id="ARBA00004496"/>
    </source>
</evidence>
<dbReference type="PROSITE" id="PS50918">
    <property type="entry name" value="WWE"/>
    <property type="match status" value="1"/>
</dbReference>
<dbReference type="GeneID" id="114862401"/>
<keyword evidence="6" id="KW-0677">Repeat</keyword>
<keyword evidence="4" id="KW-0597">Phosphoprotein</keyword>
<dbReference type="RefSeq" id="XP_055367846.1">
    <property type="nucleotide sequence ID" value="XM_055511871.1"/>
</dbReference>
<evidence type="ECO:0000256" key="8">
    <source>
        <dbReference type="ARBA" id="ARBA00022833"/>
    </source>
</evidence>
<evidence type="ECO:0000256" key="5">
    <source>
        <dbReference type="ARBA" id="ARBA00022723"/>
    </source>
</evidence>
<keyword evidence="7 11" id="KW-0863">Zinc-finger</keyword>